<proteinExistence type="predicted"/>
<accession>X1E8T7</accession>
<feature type="non-terminal residue" evidence="1">
    <location>
        <position position="1"/>
    </location>
</feature>
<dbReference type="AlphaFoldDB" id="X1E8T7"/>
<gene>
    <name evidence="1" type="ORF">S01H4_40378</name>
</gene>
<sequence>AQVIPLEKTISSINNYFNISELIVREEADVDKIAEKLFEHQILAQRGGGYK</sequence>
<reference evidence="1" key="1">
    <citation type="journal article" date="2014" name="Front. Microbiol.">
        <title>High frequency of phylogenetically diverse reductive dehalogenase-homologous genes in deep subseafloor sedimentary metagenomes.</title>
        <authorList>
            <person name="Kawai M."/>
            <person name="Futagami T."/>
            <person name="Toyoda A."/>
            <person name="Takaki Y."/>
            <person name="Nishi S."/>
            <person name="Hori S."/>
            <person name="Arai W."/>
            <person name="Tsubouchi T."/>
            <person name="Morono Y."/>
            <person name="Uchiyama I."/>
            <person name="Ito T."/>
            <person name="Fujiyama A."/>
            <person name="Inagaki F."/>
            <person name="Takami H."/>
        </authorList>
    </citation>
    <scope>NUCLEOTIDE SEQUENCE</scope>
    <source>
        <strain evidence="1">Expedition CK06-06</strain>
    </source>
</reference>
<dbReference type="EMBL" id="BART01021978">
    <property type="protein sequence ID" value="GAH05053.1"/>
    <property type="molecule type" value="Genomic_DNA"/>
</dbReference>
<comment type="caution">
    <text evidence="1">The sequence shown here is derived from an EMBL/GenBank/DDBJ whole genome shotgun (WGS) entry which is preliminary data.</text>
</comment>
<evidence type="ECO:0000313" key="1">
    <source>
        <dbReference type="EMBL" id="GAH05053.1"/>
    </source>
</evidence>
<protein>
    <submittedName>
        <fullName evidence="1">Uncharacterized protein</fullName>
    </submittedName>
</protein>
<name>X1E8T7_9ZZZZ</name>
<organism evidence="1">
    <name type="scientific">marine sediment metagenome</name>
    <dbReference type="NCBI Taxonomy" id="412755"/>
    <lineage>
        <taxon>unclassified sequences</taxon>
        <taxon>metagenomes</taxon>
        <taxon>ecological metagenomes</taxon>
    </lineage>
</organism>